<keyword evidence="5" id="KW-1185">Reference proteome</keyword>
<dbReference type="InterPro" id="IPR012373">
    <property type="entry name" value="Ferrdict_sens_TM"/>
</dbReference>
<dbReference type="Pfam" id="PF16344">
    <property type="entry name" value="FecR_C"/>
    <property type="match status" value="1"/>
</dbReference>
<name>A0A399D035_9BACT</name>
<evidence type="ECO:0000313" key="4">
    <source>
        <dbReference type="EMBL" id="RIH64021.1"/>
    </source>
</evidence>
<keyword evidence="1" id="KW-0472">Membrane</keyword>
<dbReference type="Gene3D" id="3.55.50.30">
    <property type="match status" value="1"/>
</dbReference>
<evidence type="ECO:0000259" key="3">
    <source>
        <dbReference type="Pfam" id="PF16344"/>
    </source>
</evidence>
<protein>
    <submittedName>
        <fullName evidence="4">FecR family protein</fullName>
    </submittedName>
</protein>
<evidence type="ECO:0000256" key="1">
    <source>
        <dbReference type="SAM" id="Phobius"/>
    </source>
</evidence>
<dbReference type="OrthoDB" id="1123467at2"/>
<sequence>MNKWEDYIEDQKFVKWVFEPDENINRYFEDYLRNHPEQKEELFRAKEELHLLSISNPKISFEKGLQLYQSIMNQVSVKDKRTFRIRRMGVFMRYAAIAILFLAIGSMLVYFPTRGRMDLKLAEELFLRDAQYYPVLYFEDGSKQEVLSENKYIDLSVPGKLIIGNDTLSQNNVTAEKKLPNLFIVPNGQRLKVCLNDKSEVWLNAGSRLILPKSFSKKKREVYLAGEAFLDVSTDLHNPFIVNTSTIAVKVLGTKFNVSAYPEDNEVLTVLQEGKVQILDNNAFFSEVKAELSPNEIARYNKTDKQLDVHVTNHELYTQWKDGSLRFEYQQASDMIRKVERYFDIRILLKDPAKGDEKINGKLDLNVNMDEVLEYITKITHAEIRQIDNKTYLLE</sequence>
<dbReference type="Pfam" id="PF04773">
    <property type="entry name" value="FecR"/>
    <property type="match status" value="1"/>
</dbReference>
<gene>
    <name evidence="4" type="ORF">D1164_16955</name>
</gene>
<dbReference type="PANTHER" id="PTHR30273:SF2">
    <property type="entry name" value="PROTEIN FECR"/>
    <property type="match status" value="1"/>
</dbReference>
<feature type="transmembrane region" description="Helical" evidence="1">
    <location>
        <begin position="90"/>
        <end position="111"/>
    </location>
</feature>
<keyword evidence="1" id="KW-0812">Transmembrane</keyword>
<dbReference type="Gene3D" id="2.60.120.1440">
    <property type="match status" value="1"/>
</dbReference>
<feature type="domain" description="Protein FecR C-terminal" evidence="3">
    <location>
        <begin position="325"/>
        <end position="392"/>
    </location>
</feature>
<feature type="domain" description="FecR protein" evidence="2">
    <location>
        <begin position="186"/>
        <end position="277"/>
    </location>
</feature>
<proteinExistence type="predicted"/>
<dbReference type="RefSeq" id="WP_119351082.1">
    <property type="nucleotide sequence ID" value="NZ_JBFHKJ010000312.1"/>
</dbReference>
<reference evidence="4 5" key="1">
    <citation type="journal article" date="2015" name="Int. J. Syst. Evol. Microbiol.">
        <title>Mariniphaga sediminis sp. nov., isolated from coastal sediment.</title>
        <authorList>
            <person name="Wang F.Q."/>
            <person name="Shen Q.Y."/>
            <person name="Chen G.J."/>
            <person name="Du Z.J."/>
        </authorList>
    </citation>
    <scope>NUCLEOTIDE SEQUENCE [LARGE SCALE GENOMIC DNA]</scope>
    <source>
        <strain evidence="4 5">SY21</strain>
    </source>
</reference>
<dbReference type="InterPro" id="IPR006860">
    <property type="entry name" value="FecR"/>
</dbReference>
<dbReference type="EMBL" id="QWET01000014">
    <property type="protein sequence ID" value="RIH64021.1"/>
    <property type="molecule type" value="Genomic_DNA"/>
</dbReference>
<comment type="caution">
    <text evidence="4">The sequence shown here is derived from an EMBL/GenBank/DDBJ whole genome shotgun (WGS) entry which is preliminary data.</text>
</comment>
<keyword evidence="1" id="KW-1133">Transmembrane helix</keyword>
<organism evidence="4 5">
    <name type="scientific">Mariniphaga sediminis</name>
    <dbReference type="NCBI Taxonomy" id="1628158"/>
    <lineage>
        <taxon>Bacteria</taxon>
        <taxon>Pseudomonadati</taxon>
        <taxon>Bacteroidota</taxon>
        <taxon>Bacteroidia</taxon>
        <taxon>Marinilabiliales</taxon>
        <taxon>Prolixibacteraceae</taxon>
        <taxon>Mariniphaga</taxon>
    </lineage>
</organism>
<dbReference type="AlphaFoldDB" id="A0A399D035"/>
<accession>A0A399D035</accession>
<dbReference type="GO" id="GO:0016989">
    <property type="term" value="F:sigma factor antagonist activity"/>
    <property type="evidence" value="ECO:0007669"/>
    <property type="project" value="TreeGrafter"/>
</dbReference>
<dbReference type="Proteomes" id="UP000266441">
    <property type="component" value="Unassembled WGS sequence"/>
</dbReference>
<dbReference type="InterPro" id="IPR032508">
    <property type="entry name" value="FecR_C"/>
</dbReference>
<dbReference type="FunFam" id="2.60.120.1440:FF:000001">
    <property type="entry name" value="Putative anti-sigma factor"/>
    <property type="match status" value="1"/>
</dbReference>
<evidence type="ECO:0000313" key="5">
    <source>
        <dbReference type="Proteomes" id="UP000266441"/>
    </source>
</evidence>
<evidence type="ECO:0000259" key="2">
    <source>
        <dbReference type="Pfam" id="PF04773"/>
    </source>
</evidence>
<dbReference type="PANTHER" id="PTHR30273">
    <property type="entry name" value="PERIPLASMIC SIGNAL SENSOR AND SIGMA FACTOR ACTIVATOR FECR-RELATED"/>
    <property type="match status" value="1"/>
</dbReference>